<organism evidence="7 8">
    <name type="scientific">Cryobacterium suzukii</name>
    <dbReference type="NCBI Taxonomy" id="1259198"/>
    <lineage>
        <taxon>Bacteria</taxon>
        <taxon>Bacillati</taxon>
        <taxon>Actinomycetota</taxon>
        <taxon>Actinomycetes</taxon>
        <taxon>Micrococcales</taxon>
        <taxon>Microbacteriaceae</taxon>
        <taxon>Cryobacterium</taxon>
    </lineage>
</organism>
<dbReference type="GO" id="GO:0016887">
    <property type="term" value="F:ATP hydrolysis activity"/>
    <property type="evidence" value="ECO:0007669"/>
    <property type="project" value="InterPro"/>
</dbReference>
<name>A0A4R9AIB0_9MICO</name>
<feature type="domain" description="ABC transporter" evidence="6">
    <location>
        <begin position="2"/>
        <end position="234"/>
    </location>
</feature>
<dbReference type="GO" id="GO:0015807">
    <property type="term" value="P:L-amino acid transport"/>
    <property type="evidence" value="ECO:0007669"/>
    <property type="project" value="TreeGrafter"/>
</dbReference>
<comment type="caution">
    <text evidence="7">The sequence shown here is derived from an EMBL/GenBank/DDBJ whole genome shotgun (WGS) entry which is preliminary data.</text>
</comment>
<dbReference type="Pfam" id="PF00005">
    <property type="entry name" value="ABC_tran"/>
    <property type="match status" value="1"/>
</dbReference>
<dbReference type="SMART" id="SM00382">
    <property type="entry name" value="AAA"/>
    <property type="match status" value="1"/>
</dbReference>
<dbReference type="Proteomes" id="UP000298170">
    <property type="component" value="Unassembled WGS sequence"/>
</dbReference>
<dbReference type="PROSITE" id="PS00211">
    <property type="entry name" value="ABC_TRANSPORTER_1"/>
    <property type="match status" value="1"/>
</dbReference>
<protein>
    <submittedName>
        <fullName evidence="7">ABC transporter ATP-binding protein</fullName>
    </submittedName>
</protein>
<dbReference type="InterPro" id="IPR003593">
    <property type="entry name" value="AAA+_ATPase"/>
</dbReference>
<evidence type="ECO:0000256" key="2">
    <source>
        <dbReference type="ARBA" id="ARBA00022448"/>
    </source>
</evidence>
<dbReference type="AlphaFoldDB" id="A0A4R9AIB0"/>
<dbReference type="InterPro" id="IPR017871">
    <property type="entry name" value="ABC_transporter-like_CS"/>
</dbReference>
<dbReference type="InterPro" id="IPR052156">
    <property type="entry name" value="BCAA_Transport_ATP-bd_LivF"/>
</dbReference>
<dbReference type="OrthoDB" id="9128957at2"/>
<evidence type="ECO:0000256" key="4">
    <source>
        <dbReference type="ARBA" id="ARBA00022840"/>
    </source>
</evidence>
<dbReference type="InterPro" id="IPR027417">
    <property type="entry name" value="P-loop_NTPase"/>
</dbReference>
<dbReference type="Gene3D" id="3.40.50.300">
    <property type="entry name" value="P-loop containing nucleotide triphosphate hydrolases"/>
    <property type="match status" value="1"/>
</dbReference>
<dbReference type="GO" id="GO:0005524">
    <property type="term" value="F:ATP binding"/>
    <property type="evidence" value="ECO:0007669"/>
    <property type="project" value="UniProtKB-KW"/>
</dbReference>
<evidence type="ECO:0000313" key="8">
    <source>
        <dbReference type="Proteomes" id="UP000298170"/>
    </source>
</evidence>
<dbReference type="GO" id="GO:0015658">
    <property type="term" value="F:branched-chain amino acid transmembrane transporter activity"/>
    <property type="evidence" value="ECO:0007669"/>
    <property type="project" value="TreeGrafter"/>
</dbReference>
<dbReference type="SUPFAM" id="SSF52540">
    <property type="entry name" value="P-loop containing nucleoside triphosphate hydrolases"/>
    <property type="match status" value="1"/>
</dbReference>
<dbReference type="EMBL" id="SOHJ01000003">
    <property type="protein sequence ID" value="TFD62258.1"/>
    <property type="molecule type" value="Genomic_DNA"/>
</dbReference>
<evidence type="ECO:0000313" key="7">
    <source>
        <dbReference type="EMBL" id="TFD62258.1"/>
    </source>
</evidence>
<dbReference type="PROSITE" id="PS50893">
    <property type="entry name" value="ABC_TRANSPORTER_2"/>
    <property type="match status" value="1"/>
</dbReference>
<sequence length="245" mass="26176">MLRVSNLRFSYGRTEVLHGVSLYADEGEIVTIIGPNGAGKSTLLNVVARSHRLRSGEVSLGATDTAAFSQAAVVKHGCVLVPEGRQVFSSLTVRDNLVLGGFTDRRANRKRLMEDVFSVFPRLEERSAQLAGTLSGGEQQMLAIGRAIMSQPTVMLLDEPSLGLAPQMTARIMAVLGELRERNGLTIVLVEQNAHAALELADRGYLLSGGAMVLEGTAEKLRADKTIQHVYLGASPDADPVPATG</sequence>
<keyword evidence="3" id="KW-0547">Nucleotide-binding</keyword>
<dbReference type="PANTHER" id="PTHR43820">
    <property type="entry name" value="HIGH-AFFINITY BRANCHED-CHAIN AMINO ACID TRANSPORT ATP-BINDING PROTEIN LIVF"/>
    <property type="match status" value="1"/>
</dbReference>
<accession>A0A4R9AIB0</accession>
<dbReference type="CDD" id="cd03224">
    <property type="entry name" value="ABC_TM1139_LivF_branched"/>
    <property type="match status" value="1"/>
</dbReference>
<proteinExistence type="inferred from homology"/>
<evidence type="ECO:0000259" key="6">
    <source>
        <dbReference type="PROSITE" id="PS50893"/>
    </source>
</evidence>
<evidence type="ECO:0000256" key="1">
    <source>
        <dbReference type="ARBA" id="ARBA00005417"/>
    </source>
</evidence>
<evidence type="ECO:0000256" key="3">
    <source>
        <dbReference type="ARBA" id="ARBA00022741"/>
    </source>
</evidence>
<keyword evidence="5" id="KW-0029">Amino-acid transport</keyword>
<dbReference type="InterPro" id="IPR003439">
    <property type="entry name" value="ABC_transporter-like_ATP-bd"/>
</dbReference>
<comment type="similarity">
    <text evidence="1">Belongs to the ABC transporter superfamily.</text>
</comment>
<dbReference type="PANTHER" id="PTHR43820:SF6">
    <property type="entry name" value="ABC TRANSPORTER ATP-BINDING PROTEIN"/>
    <property type="match status" value="1"/>
</dbReference>
<reference evidence="7 8" key="1">
    <citation type="submission" date="2019-03" db="EMBL/GenBank/DDBJ databases">
        <title>Genomics of glacier-inhabiting Cryobacterium strains.</title>
        <authorList>
            <person name="Liu Q."/>
            <person name="Xin Y.-H."/>
        </authorList>
    </citation>
    <scope>NUCLEOTIDE SEQUENCE [LARGE SCALE GENOMIC DNA]</scope>
    <source>
        <strain evidence="7 8">Sr39</strain>
    </source>
</reference>
<keyword evidence="2" id="KW-0813">Transport</keyword>
<evidence type="ECO:0000256" key="5">
    <source>
        <dbReference type="ARBA" id="ARBA00022970"/>
    </source>
</evidence>
<keyword evidence="8" id="KW-1185">Reference proteome</keyword>
<keyword evidence="4 7" id="KW-0067">ATP-binding</keyword>
<gene>
    <name evidence="7" type="ORF">E3T39_04070</name>
</gene>